<gene>
    <name evidence="4" type="ORF">RCOM_0918990</name>
</gene>
<keyword evidence="2" id="KW-0539">Nucleus</keyword>
<feature type="region of interest" description="Disordered" evidence="3">
    <location>
        <begin position="176"/>
        <end position="233"/>
    </location>
</feature>
<accession>B9RNM6</accession>
<dbReference type="AlphaFoldDB" id="B9RNM6"/>
<evidence type="ECO:0000256" key="1">
    <source>
        <dbReference type="ARBA" id="ARBA00004123"/>
    </source>
</evidence>
<reference evidence="5" key="1">
    <citation type="journal article" date="2010" name="Nat. Biotechnol.">
        <title>Draft genome sequence of the oilseed species Ricinus communis.</title>
        <authorList>
            <person name="Chan A.P."/>
            <person name="Crabtree J."/>
            <person name="Zhao Q."/>
            <person name="Lorenzi H."/>
            <person name="Orvis J."/>
            <person name="Puiu D."/>
            <person name="Melake-Berhan A."/>
            <person name="Jones K.M."/>
            <person name="Redman J."/>
            <person name="Chen G."/>
            <person name="Cahoon E.B."/>
            <person name="Gedil M."/>
            <person name="Stanke M."/>
            <person name="Haas B.J."/>
            <person name="Wortman J.R."/>
            <person name="Fraser-Liggett C.M."/>
            <person name="Ravel J."/>
            <person name="Rabinowicz P.D."/>
        </authorList>
    </citation>
    <scope>NUCLEOTIDE SEQUENCE [LARGE SCALE GENOMIC DNA]</scope>
    <source>
        <strain evidence="5">cv. Hale</strain>
    </source>
</reference>
<proteinExistence type="predicted"/>
<feature type="compositionally biased region" description="Acidic residues" evidence="3">
    <location>
        <begin position="73"/>
        <end position="83"/>
    </location>
</feature>
<dbReference type="InterPro" id="IPR051992">
    <property type="entry name" value="OxStress_Response_Reg"/>
</dbReference>
<dbReference type="FunCoup" id="B9RNM6">
    <property type="interactions" value="236"/>
</dbReference>
<dbReference type="GO" id="GO:0006950">
    <property type="term" value="P:response to stress"/>
    <property type="evidence" value="ECO:0007669"/>
    <property type="project" value="UniProtKB-ARBA"/>
</dbReference>
<sequence length="257" mass="29106">MEILVGPTFSIEVSSPQDNHPRVDSAAPNCIFLKDEEDDEIGGLISTRIGPGIRINELDDNSTDSSSSIGAPDDSDEEGEEVDSGSSSSKGAIVSLDALEDSLPIKRGLSNHFAGKSKSFTNLSDVSSSVNTVKDLVKPENPFNKRRRTLMANKWYRRKSSFYSWSNPKSMPLLALAEEEEEEEEAQQLDHRRHHHHHLHHQEESESEEEEEDNEESSHPRRQLPKLSKLQDRKFRTSFKSHSCFSLTDLQEDEQYQ</sequence>
<evidence type="ECO:0000313" key="4">
    <source>
        <dbReference type="EMBL" id="EEF46794.1"/>
    </source>
</evidence>
<dbReference type="OrthoDB" id="696276at2759"/>
<evidence type="ECO:0000256" key="2">
    <source>
        <dbReference type="ARBA" id="ARBA00023242"/>
    </source>
</evidence>
<dbReference type="PANTHER" id="PTHR33172:SF91">
    <property type="entry name" value="PROTEIN OXIDATIVE STRESS 3 LIKE 5"/>
    <property type="match status" value="1"/>
</dbReference>
<feature type="compositionally biased region" description="Acidic residues" evidence="3">
    <location>
        <begin position="177"/>
        <end position="187"/>
    </location>
</feature>
<dbReference type="EMBL" id="EQ973791">
    <property type="protein sequence ID" value="EEF46794.1"/>
    <property type="molecule type" value="Genomic_DNA"/>
</dbReference>
<dbReference type="GO" id="GO:0005634">
    <property type="term" value="C:nucleus"/>
    <property type="evidence" value="ECO:0007669"/>
    <property type="project" value="UniProtKB-SubCell"/>
</dbReference>
<feature type="compositionally biased region" description="Acidic residues" evidence="3">
    <location>
        <begin position="205"/>
        <end position="215"/>
    </location>
</feature>
<feature type="region of interest" description="Disordered" evidence="3">
    <location>
        <begin position="1"/>
        <end position="25"/>
    </location>
</feature>
<dbReference type="PANTHER" id="PTHR33172">
    <property type="entry name" value="OS08G0516900 PROTEIN"/>
    <property type="match status" value="1"/>
</dbReference>
<feature type="compositionally biased region" description="Basic residues" evidence="3">
    <location>
        <begin position="191"/>
        <end position="200"/>
    </location>
</feature>
<evidence type="ECO:0000313" key="5">
    <source>
        <dbReference type="Proteomes" id="UP000008311"/>
    </source>
</evidence>
<protein>
    <submittedName>
        <fullName evidence="4">Uncharacterized protein</fullName>
    </submittedName>
</protein>
<dbReference type="Proteomes" id="UP000008311">
    <property type="component" value="Unassembled WGS sequence"/>
</dbReference>
<comment type="subcellular location">
    <subcellularLocation>
        <location evidence="1">Nucleus</location>
    </subcellularLocation>
</comment>
<keyword evidence="5" id="KW-1185">Reference proteome</keyword>
<organism evidence="4 5">
    <name type="scientific">Ricinus communis</name>
    <name type="common">Castor bean</name>
    <dbReference type="NCBI Taxonomy" id="3988"/>
    <lineage>
        <taxon>Eukaryota</taxon>
        <taxon>Viridiplantae</taxon>
        <taxon>Streptophyta</taxon>
        <taxon>Embryophyta</taxon>
        <taxon>Tracheophyta</taxon>
        <taxon>Spermatophyta</taxon>
        <taxon>Magnoliopsida</taxon>
        <taxon>eudicotyledons</taxon>
        <taxon>Gunneridae</taxon>
        <taxon>Pentapetalae</taxon>
        <taxon>rosids</taxon>
        <taxon>fabids</taxon>
        <taxon>Malpighiales</taxon>
        <taxon>Euphorbiaceae</taxon>
        <taxon>Acalyphoideae</taxon>
        <taxon>Acalypheae</taxon>
        <taxon>Ricinus</taxon>
    </lineage>
</organism>
<name>B9RNM6_RICCO</name>
<dbReference type="InParanoid" id="B9RNM6"/>
<dbReference type="KEGG" id="rcu:8265185"/>
<dbReference type="STRING" id="3988.B9RNM6"/>
<evidence type="ECO:0000256" key="3">
    <source>
        <dbReference type="SAM" id="MobiDB-lite"/>
    </source>
</evidence>
<dbReference type="eggNOG" id="KOG4210">
    <property type="taxonomic scope" value="Eukaryota"/>
</dbReference>
<feature type="region of interest" description="Disordered" evidence="3">
    <location>
        <begin position="52"/>
        <end position="93"/>
    </location>
</feature>